<reference evidence="3" key="4">
    <citation type="submission" date="2024-02" db="EMBL/GenBank/DDBJ databases">
        <title>Comparative genomics of Cryptococcus and Kwoniella reveals pathogenesis evolution and contrasting modes of karyotype evolution via chromosome fusion or intercentromeric recombination.</title>
        <authorList>
            <person name="Coelho M.A."/>
            <person name="David-Palma M."/>
            <person name="Shea T."/>
            <person name="Bowers K."/>
            <person name="McGinley-Smith S."/>
            <person name="Mohammad A.W."/>
            <person name="Gnirke A."/>
            <person name="Yurkov A.M."/>
            <person name="Nowrousian M."/>
            <person name="Sun S."/>
            <person name="Cuomo C.A."/>
            <person name="Heitman J."/>
        </authorList>
    </citation>
    <scope>NUCLEOTIDE SEQUENCE</scope>
    <source>
        <strain evidence="3">CBS 10737</strain>
    </source>
</reference>
<dbReference type="EMBL" id="CP144521">
    <property type="protein sequence ID" value="WWC68435.1"/>
    <property type="molecule type" value="Genomic_DNA"/>
</dbReference>
<dbReference type="Proteomes" id="UP000094020">
    <property type="component" value="Chromosome 3"/>
</dbReference>
<dbReference type="KEGG" id="kpin:30171079"/>
<reference evidence="2" key="1">
    <citation type="submission" date="2013-07" db="EMBL/GenBank/DDBJ databases">
        <title>The Genome Sequence of Cryptococcus pinus CBS10737.</title>
        <authorList>
            <consortium name="The Broad Institute Genome Sequencing Platform"/>
            <person name="Cuomo C."/>
            <person name="Litvintseva A."/>
            <person name="Chen Y."/>
            <person name="Heitman J."/>
            <person name="Sun S."/>
            <person name="Springer D."/>
            <person name="Dromer F."/>
            <person name="Young S.K."/>
            <person name="Zeng Q."/>
            <person name="Gargeya S."/>
            <person name="Fitzgerald M."/>
            <person name="Abouelleil A."/>
            <person name="Alvarado L."/>
            <person name="Berlin A.M."/>
            <person name="Chapman S.B."/>
            <person name="Dewar J."/>
            <person name="Goldberg J."/>
            <person name="Griggs A."/>
            <person name="Gujja S."/>
            <person name="Hansen M."/>
            <person name="Howarth C."/>
            <person name="Imamovic A."/>
            <person name="Larimer J."/>
            <person name="McCowan C."/>
            <person name="Murphy C."/>
            <person name="Pearson M."/>
            <person name="Priest M."/>
            <person name="Roberts A."/>
            <person name="Saif S."/>
            <person name="Shea T."/>
            <person name="Sykes S."/>
            <person name="Wortman J."/>
            <person name="Nusbaum C."/>
            <person name="Birren B."/>
        </authorList>
    </citation>
    <scope>NUCLEOTIDE SEQUENCE [LARGE SCALE GENOMIC DNA]</scope>
    <source>
        <strain evidence="2">CBS 10737</strain>
    </source>
</reference>
<evidence type="ECO:0000313" key="2">
    <source>
        <dbReference type="EMBL" id="OCF50655.1"/>
    </source>
</evidence>
<organism evidence="2">
    <name type="scientific">Kwoniella pini CBS 10737</name>
    <dbReference type="NCBI Taxonomy" id="1296096"/>
    <lineage>
        <taxon>Eukaryota</taxon>
        <taxon>Fungi</taxon>
        <taxon>Dikarya</taxon>
        <taxon>Basidiomycota</taxon>
        <taxon>Agaricomycotina</taxon>
        <taxon>Tremellomycetes</taxon>
        <taxon>Tremellales</taxon>
        <taxon>Cryptococcaceae</taxon>
        <taxon>Kwoniella</taxon>
    </lineage>
</organism>
<proteinExistence type="predicted"/>
<gene>
    <name evidence="2" type="ORF">I206_02710</name>
    <name evidence="3" type="ORF">I206_102363</name>
</gene>
<name>A0A1B9I555_9TREE</name>
<dbReference type="GeneID" id="30171079"/>
<reference evidence="2" key="3">
    <citation type="submission" date="2016-07" db="EMBL/GenBank/DDBJ databases">
        <title>Evolution of pathogenesis and genome organization in the Tremellales.</title>
        <authorList>
            <person name="Cuomo C."/>
            <person name="Litvintseva A."/>
            <person name="Heitman J."/>
            <person name="Chen Y."/>
            <person name="Sun S."/>
            <person name="Springer D."/>
            <person name="Dromer F."/>
            <person name="Young S."/>
            <person name="Zeng Q."/>
            <person name="Chapman S."/>
            <person name="Gujja S."/>
            <person name="Saif S."/>
            <person name="Birren B."/>
        </authorList>
    </citation>
    <scope>NUCLEOTIDE SEQUENCE</scope>
    <source>
        <strain evidence="2">CBS 10737</strain>
    </source>
</reference>
<evidence type="ECO:0000256" key="1">
    <source>
        <dbReference type="SAM" id="MobiDB-lite"/>
    </source>
</evidence>
<protein>
    <submittedName>
        <fullName evidence="2">Uncharacterized protein</fullName>
    </submittedName>
</protein>
<feature type="compositionally biased region" description="Polar residues" evidence="1">
    <location>
        <begin position="94"/>
        <end position="119"/>
    </location>
</feature>
<reference evidence="3" key="2">
    <citation type="submission" date="2013-07" db="EMBL/GenBank/DDBJ databases">
        <authorList>
            <consortium name="The Broad Institute Genome Sequencing Platform"/>
            <person name="Cuomo C."/>
            <person name="Litvintseva A."/>
            <person name="Chen Y."/>
            <person name="Heitman J."/>
            <person name="Sun S."/>
            <person name="Springer D."/>
            <person name="Dromer F."/>
            <person name="Young S.K."/>
            <person name="Zeng Q."/>
            <person name="Gargeya S."/>
            <person name="Fitzgerald M."/>
            <person name="Abouelleil A."/>
            <person name="Alvarado L."/>
            <person name="Berlin A.M."/>
            <person name="Chapman S.B."/>
            <person name="Dewar J."/>
            <person name="Goldberg J."/>
            <person name="Griggs A."/>
            <person name="Gujja S."/>
            <person name="Hansen M."/>
            <person name="Howarth C."/>
            <person name="Imamovic A."/>
            <person name="Larimer J."/>
            <person name="McCowan C."/>
            <person name="Murphy C."/>
            <person name="Pearson M."/>
            <person name="Priest M."/>
            <person name="Roberts A."/>
            <person name="Saif S."/>
            <person name="Shea T."/>
            <person name="Sykes S."/>
            <person name="Wortman J."/>
            <person name="Nusbaum C."/>
            <person name="Birren B."/>
        </authorList>
    </citation>
    <scope>NUCLEOTIDE SEQUENCE</scope>
    <source>
        <strain evidence="3">CBS 10737</strain>
    </source>
</reference>
<dbReference type="AlphaFoldDB" id="A0A1B9I555"/>
<evidence type="ECO:0000313" key="4">
    <source>
        <dbReference type="Proteomes" id="UP000094020"/>
    </source>
</evidence>
<keyword evidence="4" id="KW-1185">Reference proteome</keyword>
<dbReference type="RefSeq" id="XP_019011874.1">
    <property type="nucleotide sequence ID" value="XM_019154471.1"/>
</dbReference>
<dbReference type="EMBL" id="KI894009">
    <property type="protein sequence ID" value="OCF50655.1"/>
    <property type="molecule type" value="Genomic_DNA"/>
</dbReference>
<dbReference type="OrthoDB" id="10582818at2759"/>
<evidence type="ECO:0000313" key="3">
    <source>
        <dbReference type="EMBL" id="WWC68435.1"/>
    </source>
</evidence>
<sequence>MPSARRVVTTIPCIGTGFLMKRLSPSISGTNVGAQLTGQWSSEDYSSTAPTTYKTTDGSYKLVCRYSYPTDEQNLGRRADTTYDCTYTAGGSQSLTSDASNTDNECPTIQTDVKPQASQGVDYRKRMERRGTAIHPKQSCLRQSSDGTYWLLNAGIKQGSYTEDGAQTSYEIECLYRTSDTPSGLTCTWTQDMADGGDIVTLTTTEYGWCPSTLFYASTEGTNNMRRSIGGKRDLIWQEPNPYNSRQVNTRSLRTGRNYRNQWIKNLINRGIIEERC</sequence>
<feature type="region of interest" description="Disordered" evidence="1">
    <location>
        <begin position="94"/>
        <end position="121"/>
    </location>
</feature>
<accession>A0A1B9I555</accession>